<sequence>MSSRFTEHFDIVHPNAQAILKSFAPHPTVDTTLSRGSQHRSNTFSSTSSESSTSSSEFSFEDKKVSLAKRFMSISRRK</sequence>
<evidence type="ECO:0000313" key="2">
    <source>
        <dbReference type="EMBL" id="KAG2181731.1"/>
    </source>
</evidence>
<dbReference type="Proteomes" id="UP000612746">
    <property type="component" value="Unassembled WGS sequence"/>
</dbReference>
<keyword evidence="3" id="KW-1185">Reference proteome</keyword>
<reference evidence="2" key="1">
    <citation type="submission" date="2020-12" db="EMBL/GenBank/DDBJ databases">
        <title>Metabolic potential, ecology and presence of endohyphal bacteria is reflected in genomic diversity of Mucoromycotina.</title>
        <authorList>
            <person name="Muszewska A."/>
            <person name="Okrasinska A."/>
            <person name="Steczkiewicz K."/>
            <person name="Drgas O."/>
            <person name="Orlowska M."/>
            <person name="Perlinska-Lenart U."/>
            <person name="Aleksandrzak-Piekarczyk T."/>
            <person name="Szatraj K."/>
            <person name="Zielenkiewicz U."/>
            <person name="Pilsyk S."/>
            <person name="Malc E."/>
            <person name="Mieczkowski P."/>
            <person name="Kruszewska J.S."/>
            <person name="Biernat P."/>
            <person name="Pawlowska J."/>
        </authorList>
    </citation>
    <scope>NUCLEOTIDE SEQUENCE</scope>
    <source>
        <strain evidence="2">WA0000051536</strain>
    </source>
</reference>
<feature type="region of interest" description="Disordered" evidence="1">
    <location>
        <begin position="30"/>
        <end position="60"/>
    </location>
</feature>
<evidence type="ECO:0000313" key="3">
    <source>
        <dbReference type="Proteomes" id="UP000612746"/>
    </source>
</evidence>
<gene>
    <name evidence="2" type="ORF">INT44_008546</name>
</gene>
<protein>
    <submittedName>
        <fullName evidence="2">Uncharacterized protein</fullName>
    </submittedName>
</protein>
<comment type="caution">
    <text evidence="2">The sequence shown here is derived from an EMBL/GenBank/DDBJ whole genome shotgun (WGS) entry which is preliminary data.</text>
</comment>
<evidence type="ECO:0000256" key="1">
    <source>
        <dbReference type="SAM" id="MobiDB-lite"/>
    </source>
</evidence>
<name>A0A8H7UDK6_9FUNG</name>
<proteinExistence type="predicted"/>
<feature type="compositionally biased region" description="Polar residues" evidence="1">
    <location>
        <begin position="30"/>
        <end position="42"/>
    </location>
</feature>
<feature type="compositionally biased region" description="Low complexity" evidence="1">
    <location>
        <begin position="43"/>
        <end position="58"/>
    </location>
</feature>
<dbReference type="AlphaFoldDB" id="A0A8H7UDK6"/>
<dbReference type="EMBL" id="JAEPRA010000008">
    <property type="protein sequence ID" value="KAG2181731.1"/>
    <property type="molecule type" value="Genomic_DNA"/>
</dbReference>
<organism evidence="2 3">
    <name type="scientific">Umbelopsis vinacea</name>
    <dbReference type="NCBI Taxonomy" id="44442"/>
    <lineage>
        <taxon>Eukaryota</taxon>
        <taxon>Fungi</taxon>
        <taxon>Fungi incertae sedis</taxon>
        <taxon>Mucoromycota</taxon>
        <taxon>Mucoromycotina</taxon>
        <taxon>Umbelopsidomycetes</taxon>
        <taxon>Umbelopsidales</taxon>
        <taxon>Umbelopsidaceae</taxon>
        <taxon>Umbelopsis</taxon>
    </lineage>
</organism>
<accession>A0A8H7UDK6</accession>